<protein>
    <recommendedName>
        <fullName evidence="10">EGF-like domain-containing protein</fullName>
    </recommendedName>
</protein>
<organism evidence="11 12">
    <name type="scientific">Candidula unifasciata</name>
    <dbReference type="NCBI Taxonomy" id="100452"/>
    <lineage>
        <taxon>Eukaryota</taxon>
        <taxon>Metazoa</taxon>
        <taxon>Spiralia</taxon>
        <taxon>Lophotrochozoa</taxon>
        <taxon>Mollusca</taxon>
        <taxon>Gastropoda</taxon>
        <taxon>Heterobranchia</taxon>
        <taxon>Euthyneura</taxon>
        <taxon>Panpulmonata</taxon>
        <taxon>Eupulmonata</taxon>
        <taxon>Stylommatophora</taxon>
        <taxon>Helicina</taxon>
        <taxon>Helicoidea</taxon>
        <taxon>Geomitridae</taxon>
        <taxon>Candidula</taxon>
    </lineage>
</organism>
<evidence type="ECO:0000313" key="11">
    <source>
        <dbReference type="EMBL" id="CAG5123142.1"/>
    </source>
</evidence>
<evidence type="ECO:0000256" key="4">
    <source>
        <dbReference type="ARBA" id="ARBA00022737"/>
    </source>
</evidence>
<comment type="caution">
    <text evidence="7">Lacks conserved residue(s) required for the propagation of feature annotation.</text>
</comment>
<dbReference type="InterPro" id="IPR000742">
    <property type="entry name" value="EGF"/>
</dbReference>
<dbReference type="Pfam" id="PF07645">
    <property type="entry name" value="EGF_CA"/>
    <property type="match status" value="1"/>
</dbReference>
<dbReference type="CDD" id="cd00055">
    <property type="entry name" value="EGF_Lam"/>
    <property type="match status" value="1"/>
</dbReference>
<evidence type="ECO:0000256" key="1">
    <source>
        <dbReference type="ARBA" id="ARBA00005897"/>
    </source>
</evidence>
<evidence type="ECO:0000256" key="3">
    <source>
        <dbReference type="ARBA" id="ARBA00022729"/>
    </source>
</evidence>
<dbReference type="InterPro" id="IPR049883">
    <property type="entry name" value="NOTCH1_EGF-like"/>
</dbReference>
<dbReference type="InterPro" id="IPR001881">
    <property type="entry name" value="EGF-like_Ca-bd_dom"/>
</dbReference>
<evidence type="ECO:0000256" key="8">
    <source>
        <dbReference type="SAM" id="Phobius"/>
    </source>
</evidence>
<evidence type="ECO:0000256" key="5">
    <source>
        <dbReference type="ARBA" id="ARBA00022837"/>
    </source>
</evidence>
<evidence type="ECO:0000256" key="2">
    <source>
        <dbReference type="ARBA" id="ARBA00022536"/>
    </source>
</evidence>
<keyword evidence="3 9" id="KW-0732">Signal</keyword>
<comment type="similarity">
    <text evidence="1">Belongs to the CRELD family.</text>
</comment>
<dbReference type="GO" id="GO:0005509">
    <property type="term" value="F:calcium ion binding"/>
    <property type="evidence" value="ECO:0007669"/>
    <property type="project" value="InterPro"/>
</dbReference>
<dbReference type="SMART" id="SM00181">
    <property type="entry name" value="EGF"/>
    <property type="match status" value="3"/>
</dbReference>
<keyword evidence="8" id="KW-0812">Transmembrane</keyword>
<keyword evidence="8" id="KW-0472">Membrane</keyword>
<dbReference type="Pfam" id="PF11938">
    <property type="entry name" value="DUF3456"/>
    <property type="match status" value="1"/>
</dbReference>
<dbReference type="InterPro" id="IPR018097">
    <property type="entry name" value="EGF_Ca-bd_CS"/>
</dbReference>
<keyword evidence="8" id="KW-1133">Transmembrane helix</keyword>
<feature type="transmembrane region" description="Helical" evidence="8">
    <location>
        <begin position="412"/>
        <end position="430"/>
    </location>
</feature>
<dbReference type="InterPro" id="IPR021852">
    <property type="entry name" value="DUF3456"/>
</dbReference>
<dbReference type="AlphaFoldDB" id="A0A8S3Z7J4"/>
<dbReference type="PROSITE" id="PS01187">
    <property type="entry name" value="EGF_CA"/>
    <property type="match status" value="2"/>
</dbReference>
<sequence length="433" mass="48070">MFPDHCVMAVRGRSCKNMFTFIVLTLILFISLSEVDSKKTAAKCSVCKDIVENFQKGLLSTQKSNYGGGNTKWEEKSLGSYATSEVRLVEIMENLCNDGSKECHSVLEEYEELVERYWFKEFAQKKETDLYNYLCIEHMQVCCPNFTFGKDCSQCPGGNVRPCSGNGNCDGAGTRGGSGKCRCNSGYMGDLCNQCKDGYFEDYSNETHTLCKVCHISCKNTCSEEGPKGCDGCKDGWLENEELGCQDINECLEDPCNENQYCTNTQGSFTCFSCDGACVSCTGSGPDKCNECSPGFSMNETKFCFDNNECEADETLCKGENEVCKNTPGSYECRCKSGFTRTDNVCIRVAKETRSSKQPELPPNLAEHLKKTGSKRKDVSWDKFKDIPSVNGHFLVMALYGISCRFAASSNLAIFALSLLMVIHVVWFATNSR</sequence>
<dbReference type="Gene3D" id="2.10.25.10">
    <property type="entry name" value="Laminin"/>
    <property type="match status" value="2"/>
</dbReference>
<reference evidence="11" key="1">
    <citation type="submission" date="2021-04" db="EMBL/GenBank/DDBJ databases">
        <authorList>
            <consortium name="Molecular Ecology Group"/>
        </authorList>
    </citation>
    <scope>NUCLEOTIDE SEQUENCE</scope>
</reference>
<proteinExistence type="inferred from homology"/>
<name>A0A8S3Z7J4_9EUPU</name>
<dbReference type="PROSITE" id="PS01248">
    <property type="entry name" value="EGF_LAM_1"/>
    <property type="match status" value="1"/>
</dbReference>
<dbReference type="EMBL" id="CAJHNH020001452">
    <property type="protein sequence ID" value="CAG5123142.1"/>
    <property type="molecule type" value="Genomic_DNA"/>
</dbReference>
<gene>
    <name evidence="11" type="ORF">CUNI_LOCUS8700</name>
</gene>
<keyword evidence="2 7" id="KW-0245">EGF-like domain</keyword>
<dbReference type="InterPro" id="IPR000152">
    <property type="entry name" value="EGF-type_Asp/Asn_hydroxyl_site"/>
</dbReference>
<dbReference type="OrthoDB" id="19903at2759"/>
<dbReference type="SMART" id="SM00261">
    <property type="entry name" value="FU"/>
    <property type="match status" value="3"/>
</dbReference>
<keyword evidence="6 7" id="KW-1015">Disulfide bond</keyword>
<feature type="domain" description="EGF-like" evidence="10">
    <location>
        <begin position="306"/>
        <end position="347"/>
    </location>
</feature>
<keyword evidence="4" id="KW-0677">Repeat</keyword>
<keyword evidence="5" id="KW-0106">Calcium</keyword>
<dbReference type="PANTHER" id="PTHR24050">
    <property type="entry name" value="PA14 DOMAIN-CONTAINING PROTEIN"/>
    <property type="match status" value="1"/>
</dbReference>
<feature type="domain" description="EGF-like" evidence="10">
    <location>
        <begin position="151"/>
        <end position="193"/>
    </location>
</feature>
<dbReference type="Pfam" id="PF00053">
    <property type="entry name" value="EGF_laminin"/>
    <property type="match status" value="1"/>
</dbReference>
<comment type="caution">
    <text evidence="11">The sequence shown here is derived from an EMBL/GenBank/DDBJ whole genome shotgun (WGS) entry which is preliminary data.</text>
</comment>
<evidence type="ECO:0000256" key="9">
    <source>
        <dbReference type="SAM" id="SignalP"/>
    </source>
</evidence>
<evidence type="ECO:0000256" key="7">
    <source>
        <dbReference type="PROSITE-ProRule" id="PRU00076"/>
    </source>
</evidence>
<keyword evidence="12" id="KW-1185">Reference proteome</keyword>
<evidence type="ECO:0000313" key="12">
    <source>
        <dbReference type="Proteomes" id="UP000678393"/>
    </source>
</evidence>
<dbReference type="InterPro" id="IPR052235">
    <property type="entry name" value="Nephronectin_domain"/>
</dbReference>
<dbReference type="SUPFAM" id="SSF57184">
    <property type="entry name" value="Growth factor receptor domain"/>
    <property type="match status" value="1"/>
</dbReference>
<dbReference type="SMART" id="SM00179">
    <property type="entry name" value="EGF_CA"/>
    <property type="match status" value="2"/>
</dbReference>
<feature type="disulfide bond" evidence="7">
    <location>
        <begin position="183"/>
        <end position="192"/>
    </location>
</feature>
<dbReference type="PROSITE" id="PS50026">
    <property type="entry name" value="EGF_3"/>
    <property type="match status" value="2"/>
</dbReference>
<dbReference type="Proteomes" id="UP000678393">
    <property type="component" value="Unassembled WGS sequence"/>
</dbReference>
<evidence type="ECO:0000256" key="6">
    <source>
        <dbReference type="ARBA" id="ARBA00023157"/>
    </source>
</evidence>
<dbReference type="InterPro" id="IPR006212">
    <property type="entry name" value="Furin_repeat"/>
</dbReference>
<dbReference type="PROSITE" id="PS00022">
    <property type="entry name" value="EGF_1"/>
    <property type="match status" value="1"/>
</dbReference>
<dbReference type="PROSITE" id="PS00010">
    <property type="entry name" value="ASX_HYDROXYL"/>
    <property type="match status" value="1"/>
</dbReference>
<dbReference type="InterPro" id="IPR009030">
    <property type="entry name" value="Growth_fac_rcpt_cys_sf"/>
</dbReference>
<feature type="chain" id="PRO_5035749924" description="EGF-like domain-containing protein" evidence="9">
    <location>
        <begin position="38"/>
        <end position="433"/>
    </location>
</feature>
<dbReference type="InterPro" id="IPR002049">
    <property type="entry name" value="LE_dom"/>
</dbReference>
<evidence type="ECO:0000259" key="10">
    <source>
        <dbReference type="PROSITE" id="PS50026"/>
    </source>
</evidence>
<accession>A0A8S3Z7J4</accession>
<feature type="signal peptide" evidence="9">
    <location>
        <begin position="1"/>
        <end position="37"/>
    </location>
</feature>
<dbReference type="PROSITE" id="PS01186">
    <property type="entry name" value="EGF_2"/>
    <property type="match status" value="1"/>
</dbReference>
<dbReference type="PANTHER" id="PTHR24050:SF28">
    <property type="entry name" value="UROMODULIN-LIKE"/>
    <property type="match status" value="1"/>
</dbReference>